<dbReference type="Gramene" id="EFJ21864">
    <property type="protein sequence ID" value="EFJ21864"/>
    <property type="gene ID" value="SELMODRAFT_417153"/>
</dbReference>
<keyword evidence="6" id="KW-1133">Transmembrane helix</keyword>
<dbReference type="AlphaFoldDB" id="D8S1J2"/>
<dbReference type="SUPFAM" id="SSF50978">
    <property type="entry name" value="WD40 repeat-like"/>
    <property type="match status" value="1"/>
</dbReference>
<dbReference type="Proteomes" id="UP000001514">
    <property type="component" value="Unassembled WGS sequence"/>
</dbReference>
<dbReference type="InterPro" id="IPR036322">
    <property type="entry name" value="WD40_repeat_dom_sf"/>
</dbReference>
<keyword evidence="4" id="KW-0539">Nucleus</keyword>
<dbReference type="GO" id="GO:0048188">
    <property type="term" value="C:Set1C/COMPASS complex"/>
    <property type="evidence" value="ECO:0000318"/>
    <property type="project" value="GO_Central"/>
</dbReference>
<dbReference type="InterPro" id="IPR001480">
    <property type="entry name" value="Bulb-type_lectin_dom"/>
</dbReference>
<dbReference type="GO" id="GO:0003682">
    <property type="term" value="F:chromatin binding"/>
    <property type="evidence" value="ECO:0000318"/>
    <property type="project" value="GO_Central"/>
</dbReference>
<evidence type="ECO:0000256" key="5">
    <source>
        <dbReference type="PROSITE-ProRule" id="PRU00221"/>
    </source>
</evidence>
<evidence type="ECO:0000256" key="2">
    <source>
        <dbReference type="ARBA" id="ARBA00022574"/>
    </source>
</evidence>
<organism evidence="10">
    <name type="scientific">Selaginella moellendorffii</name>
    <name type="common">Spikemoss</name>
    <dbReference type="NCBI Taxonomy" id="88036"/>
    <lineage>
        <taxon>Eukaryota</taxon>
        <taxon>Viridiplantae</taxon>
        <taxon>Streptophyta</taxon>
        <taxon>Embryophyta</taxon>
        <taxon>Tracheophyta</taxon>
        <taxon>Lycopodiopsida</taxon>
        <taxon>Selaginellales</taxon>
        <taxon>Selaginellaceae</taxon>
        <taxon>Selaginella</taxon>
    </lineage>
</organism>
<dbReference type="PANTHER" id="PTHR19861">
    <property type="entry name" value="WD40 REPEAT PROTEIN SWD2"/>
    <property type="match status" value="1"/>
</dbReference>
<dbReference type="InterPro" id="IPR015943">
    <property type="entry name" value="WD40/YVTN_repeat-like_dom_sf"/>
</dbReference>
<keyword evidence="2 5" id="KW-0853">WD repeat</keyword>
<dbReference type="PROSITE" id="PS50927">
    <property type="entry name" value="BULB_LECTIN"/>
    <property type="match status" value="1"/>
</dbReference>
<keyword evidence="10" id="KW-1185">Reference proteome</keyword>
<keyword evidence="7" id="KW-0732">Signal</keyword>
<dbReference type="Pfam" id="PF00400">
    <property type="entry name" value="WD40"/>
    <property type="match status" value="1"/>
</dbReference>
<dbReference type="Gene3D" id="2.90.10.30">
    <property type="match status" value="1"/>
</dbReference>
<sequence length="810" mass="89377">MAMKIFLVAFFQLMTILFRVHGRNYSLSHGWEVTNNNQLLELQGSQANASYRLLRAGDSPLMSQSGRFGLSFFRFHNSAEFYFALVLGSSNNTNSGVCVWAANRDCPVTENATVRVTGQGALEVADWDGKVVWSSPGGVSEMELRDTGNFVLYNSTGGISWQSFDHPTDILLEGQVMVTKQRLISSANSSSLASGNIKMEVEPSGLIFFLNRHTRQPYLVWNLYNGNLPMDETSINAPCPTYHTELEYSAGQLILSYQPSTSNPSQLCSAPLTAVLGNSSDDRQYLKLEIDGKLVPYTYNSGRASWEQGPPFMRNRLGGCLPMACESNSVCLPMACESNSVCSGNAQCSCKTRVAIRSKLAQVRAAYLSFATTKDPNFDGFLKLQNAELFVRKKPKDRTVLLGVSIAASVVLLSALGLVVLMIWKHRLDKVERALALALQGSAQKYTYKELEVATGNFASSLGKGGFGTVYEGTLADGRKGEQALWWYFPAWVVARVSKREFLKVVDTRIRDSVDEDEVKSMLQWGKISSLDFHRTEDLVVTAAEDASIRLYDTATATPMNTLYSARYGVDHICFTHHTNAVIFSSSNGSDESLRYLSLYDNRFLRYFRGHTQRVRGRLSVAYDQQGLVFAVAMEGGAIKLFDGRSFDKGPFDTFLVGGDTAEVAGMKFSNDGKMMLLSTTNSRVYLLDAYSGKKMHGFTLKPSRDGETLEASFSPDGRYVISGSVLDEQRWNSCRGEMASAKAHVCDCLVCFSVLDTRRVQIVKGCWSGGLVGMVTVVEPKPGSGFGLGALKCQQWCCWADTEFDNVSH</sequence>
<dbReference type="Gene3D" id="2.130.10.10">
    <property type="entry name" value="YVTN repeat-like/Quinoprotein amine dehydrogenase"/>
    <property type="match status" value="1"/>
</dbReference>
<dbReference type="Pfam" id="PF01453">
    <property type="entry name" value="B_lectin"/>
    <property type="match status" value="1"/>
</dbReference>
<feature type="transmembrane region" description="Helical" evidence="6">
    <location>
        <begin position="400"/>
        <end position="424"/>
    </location>
</feature>
<evidence type="ECO:0000259" key="8">
    <source>
        <dbReference type="PROSITE" id="PS50927"/>
    </source>
</evidence>
<dbReference type="SMART" id="SM00108">
    <property type="entry name" value="B_lectin"/>
    <property type="match status" value="1"/>
</dbReference>
<name>D8S1J2_SELML</name>
<proteinExistence type="predicted"/>
<dbReference type="InterPro" id="IPR001680">
    <property type="entry name" value="WD40_rpt"/>
</dbReference>
<gene>
    <name evidence="9" type="ORF">SELMODRAFT_417153</name>
</gene>
<evidence type="ECO:0000256" key="3">
    <source>
        <dbReference type="ARBA" id="ARBA00022737"/>
    </source>
</evidence>
<dbReference type="CDD" id="cd00028">
    <property type="entry name" value="B_lectin"/>
    <property type="match status" value="1"/>
</dbReference>
<evidence type="ECO:0000256" key="4">
    <source>
        <dbReference type="ARBA" id="ARBA00023242"/>
    </source>
</evidence>
<dbReference type="InterPro" id="IPR037867">
    <property type="entry name" value="Swd2/WDR82"/>
</dbReference>
<comment type="subcellular location">
    <subcellularLocation>
        <location evidence="1">Nucleus</location>
    </subcellularLocation>
</comment>
<reference evidence="9 10" key="1">
    <citation type="journal article" date="2011" name="Science">
        <title>The Selaginella genome identifies genetic changes associated with the evolution of vascular plants.</title>
        <authorList>
            <person name="Banks J.A."/>
            <person name="Nishiyama T."/>
            <person name="Hasebe M."/>
            <person name="Bowman J.L."/>
            <person name="Gribskov M."/>
            <person name="dePamphilis C."/>
            <person name="Albert V.A."/>
            <person name="Aono N."/>
            <person name="Aoyama T."/>
            <person name="Ambrose B.A."/>
            <person name="Ashton N.W."/>
            <person name="Axtell M.J."/>
            <person name="Barker E."/>
            <person name="Barker M.S."/>
            <person name="Bennetzen J.L."/>
            <person name="Bonawitz N.D."/>
            <person name="Chapple C."/>
            <person name="Cheng C."/>
            <person name="Correa L.G."/>
            <person name="Dacre M."/>
            <person name="DeBarry J."/>
            <person name="Dreyer I."/>
            <person name="Elias M."/>
            <person name="Engstrom E.M."/>
            <person name="Estelle M."/>
            <person name="Feng L."/>
            <person name="Finet C."/>
            <person name="Floyd S.K."/>
            <person name="Frommer W.B."/>
            <person name="Fujita T."/>
            <person name="Gramzow L."/>
            <person name="Gutensohn M."/>
            <person name="Harholt J."/>
            <person name="Hattori M."/>
            <person name="Heyl A."/>
            <person name="Hirai T."/>
            <person name="Hiwatashi Y."/>
            <person name="Ishikawa M."/>
            <person name="Iwata M."/>
            <person name="Karol K.G."/>
            <person name="Koehler B."/>
            <person name="Kolukisaoglu U."/>
            <person name="Kubo M."/>
            <person name="Kurata T."/>
            <person name="Lalonde S."/>
            <person name="Li K."/>
            <person name="Li Y."/>
            <person name="Litt A."/>
            <person name="Lyons E."/>
            <person name="Manning G."/>
            <person name="Maruyama T."/>
            <person name="Michael T.P."/>
            <person name="Mikami K."/>
            <person name="Miyazaki S."/>
            <person name="Morinaga S."/>
            <person name="Murata T."/>
            <person name="Mueller-Roeber B."/>
            <person name="Nelson D.R."/>
            <person name="Obara M."/>
            <person name="Oguri Y."/>
            <person name="Olmstead R.G."/>
            <person name="Onodera N."/>
            <person name="Petersen B.L."/>
            <person name="Pils B."/>
            <person name="Prigge M."/>
            <person name="Rensing S.A."/>
            <person name="Riano-Pachon D.M."/>
            <person name="Roberts A.W."/>
            <person name="Sato Y."/>
            <person name="Scheller H.V."/>
            <person name="Schulz B."/>
            <person name="Schulz C."/>
            <person name="Shakirov E.V."/>
            <person name="Shibagaki N."/>
            <person name="Shinohara N."/>
            <person name="Shippen D.E."/>
            <person name="Soerensen I."/>
            <person name="Sotooka R."/>
            <person name="Sugimoto N."/>
            <person name="Sugita M."/>
            <person name="Sumikawa N."/>
            <person name="Tanurdzic M."/>
            <person name="Theissen G."/>
            <person name="Ulvskov P."/>
            <person name="Wakazuki S."/>
            <person name="Weng J.K."/>
            <person name="Willats W.W."/>
            <person name="Wipf D."/>
            <person name="Wolf P.G."/>
            <person name="Yang L."/>
            <person name="Zimmer A.D."/>
            <person name="Zhu Q."/>
            <person name="Mitros T."/>
            <person name="Hellsten U."/>
            <person name="Loque D."/>
            <person name="Otillar R."/>
            <person name="Salamov A."/>
            <person name="Schmutz J."/>
            <person name="Shapiro H."/>
            <person name="Lindquist E."/>
            <person name="Lucas S."/>
            <person name="Rokhsar D."/>
            <person name="Grigoriev I.V."/>
        </authorList>
    </citation>
    <scope>NUCLEOTIDE SEQUENCE [LARGE SCALE GENOMIC DNA]</scope>
</reference>
<evidence type="ECO:0000256" key="7">
    <source>
        <dbReference type="SAM" id="SignalP"/>
    </source>
</evidence>
<protein>
    <recommendedName>
        <fullName evidence="8">Bulb-type lectin domain-containing protein</fullName>
    </recommendedName>
</protein>
<dbReference type="HOGENOM" id="CLU_366164_0_0_1"/>
<dbReference type="EMBL" id="GL377598">
    <property type="protein sequence ID" value="EFJ21864.1"/>
    <property type="molecule type" value="Genomic_DNA"/>
</dbReference>
<feature type="signal peptide" evidence="7">
    <location>
        <begin position="1"/>
        <end position="22"/>
    </location>
</feature>
<dbReference type="KEGG" id="smo:SELMODRAFT_417153"/>
<evidence type="ECO:0000256" key="6">
    <source>
        <dbReference type="SAM" id="Phobius"/>
    </source>
</evidence>
<evidence type="ECO:0000256" key="1">
    <source>
        <dbReference type="ARBA" id="ARBA00004123"/>
    </source>
</evidence>
<dbReference type="InParanoid" id="D8S1J2"/>
<accession>D8S1J2</accession>
<dbReference type="InterPro" id="IPR036426">
    <property type="entry name" value="Bulb-type_lectin_dom_sf"/>
</dbReference>
<keyword evidence="3" id="KW-0677">Repeat</keyword>
<keyword evidence="6" id="KW-0472">Membrane</keyword>
<evidence type="ECO:0000313" key="9">
    <source>
        <dbReference type="EMBL" id="EFJ21864.1"/>
    </source>
</evidence>
<feature type="repeat" description="WD" evidence="5">
    <location>
        <begin position="528"/>
        <end position="562"/>
    </location>
</feature>
<keyword evidence="6" id="KW-0812">Transmembrane</keyword>
<dbReference type="eggNOG" id="KOG1446">
    <property type="taxonomic scope" value="Eukaryota"/>
</dbReference>
<feature type="domain" description="Bulb-type lectin" evidence="8">
    <location>
        <begin position="45"/>
        <end position="165"/>
    </location>
</feature>
<dbReference type="Gene3D" id="3.30.200.20">
    <property type="entry name" value="Phosphorylase Kinase, domain 1"/>
    <property type="match status" value="1"/>
</dbReference>
<dbReference type="PROSITE" id="PS50082">
    <property type="entry name" value="WD_REPEATS_2"/>
    <property type="match status" value="1"/>
</dbReference>
<dbReference type="PANTHER" id="PTHR19861:SF9">
    <property type="entry name" value="PROTEIN ANTHESIS POMOTING FACTOR 1"/>
    <property type="match status" value="1"/>
</dbReference>
<dbReference type="STRING" id="88036.D8S1J2"/>
<feature type="chain" id="PRO_5003122345" description="Bulb-type lectin domain-containing protein" evidence="7">
    <location>
        <begin position="23"/>
        <end position="810"/>
    </location>
</feature>
<evidence type="ECO:0000313" key="10">
    <source>
        <dbReference type="Proteomes" id="UP000001514"/>
    </source>
</evidence>
<dbReference type="SUPFAM" id="SSF51110">
    <property type="entry name" value="alpha-D-mannose-specific plant lectins"/>
    <property type="match status" value="1"/>
</dbReference>
<dbReference type="SMART" id="SM00320">
    <property type="entry name" value="WD40"/>
    <property type="match status" value="3"/>
</dbReference>